<dbReference type="InterPro" id="IPR017871">
    <property type="entry name" value="ABC_transporter-like_CS"/>
</dbReference>
<dbReference type="SMART" id="SM00382">
    <property type="entry name" value="AAA"/>
    <property type="match status" value="1"/>
</dbReference>
<gene>
    <name evidence="6" type="primary">metN_3</name>
    <name evidence="6" type="ORF">NCTC13163_02221</name>
</gene>
<keyword evidence="4 6" id="KW-0067">ATP-binding</keyword>
<evidence type="ECO:0000256" key="2">
    <source>
        <dbReference type="ARBA" id="ARBA00022448"/>
    </source>
</evidence>
<evidence type="ECO:0000256" key="3">
    <source>
        <dbReference type="ARBA" id="ARBA00022741"/>
    </source>
</evidence>
<keyword evidence="2" id="KW-0813">Transport</keyword>
<dbReference type="Gene3D" id="3.40.50.300">
    <property type="entry name" value="P-loop containing nucleotide triphosphate hydrolases"/>
    <property type="match status" value="1"/>
</dbReference>
<dbReference type="EMBL" id="UGGP01000001">
    <property type="protein sequence ID" value="STO08843.1"/>
    <property type="molecule type" value="Genomic_DNA"/>
</dbReference>
<dbReference type="InterPro" id="IPR027417">
    <property type="entry name" value="P-loop_NTPase"/>
</dbReference>
<dbReference type="PROSITE" id="PS50893">
    <property type="entry name" value="ABC_TRANSPORTER_2"/>
    <property type="match status" value="1"/>
</dbReference>
<keyword evidence="6" id="KW-0378">Hydrolase</keyword>
<dbReference type="Pfam" id="PF00005">
    <property type="entry name" value="ABC_tran"/>
    <property type="match status" value="1"/>
</dbReference>
<dbReference type="GO" id="GO:0005524">
    <property type="term" value="F:ATP binding"/>
    <property type="evidence" value="ECO:0007669"/>
    <property type="project" value="UniProtKB-KW"/>
</dbReference>
<evidence type="ECO:0000313" key="7">
    <source>
        <dbReference type="Proteomes" id="UP000254060"/>
    </source>
</evidence>
<dbReference type="SUPFAM" id="SSF52540">
    <property type="entry name" value="P-loop containing nucleoside triphosphate hydrolases"/>
    <property type="match status" value="1"/>
</dbReference>
<sequence length="312" mass="34156">MLTVQNVHKKMGKTNVLTNVSFEVVPGEIFGFLGPNGAGKTTTIRIITGLMPATHGSVTVDGFDVATERQEALSRIGAIVENPAFYPYLTGRENLIHAMNLIPGLKKVDLNALGALVGLEMKLDMKVKQYSLGMKQRLGIARALLHNPKVLILDEPTNGLDPAGIADLRQYLRHLADHRGIAILISSHLLSEMEMITDRFAIIDQGQIKSVQGGEGEPKTESVILCKVDRAHMSEALDVAALAFDDVKIIQQSAETFIVPRPEADIPHLLKHLIDRGIGVYQIGMKHETLEEQFLKLTKKEGGTNNAFITSQ</sequence>
<reference evidence="6 7" key="1">
    <citation type="submission" date="2018-06" db="EMBL/GenBank/DDBJ databases">
        <authorList>
            <consortium name="Pathogen Informatics"/>
            <person name="Doyle S."/>
        </authorList>
    </citation>
    <scope>NUCLEOTIDE SEQUENCE [LARGE SCALE GENOMIC DNA]</scope>
    <source>
        <strain evidence="6 7">NCTC13163</strain>
    </source>
</reference>
<dbReference type="Proteomes" id="UP000254060">
    <property type="component" value="Unassembled WGS sequence"/>
</dbReference>
<keyword evidence="3" id="KW-0547">Nucleotide-binding</keyword>
<dbReference type="OrthoDB" id="9804819at2"/>
<accession>A0A377FX22</accession>
<dbReference type="PANTHER" id="PTHR43335">
    <property type="entry name" value="ABC TRANSPORTER, ATP-BINDING PROTEIN"/>
    <property type="match status" value="1"/>
</dbReference>
<dbReference type="AlphaFoldDB" id="A0A377FX22"/>
<dbReference type="PROSITE" id="PS00211">
    <property type="entry name" value="ABC_TRANSPORTER_1"/>
    <property type="match status" value="1"/>
</dbReference>
<comment type="similarity">
    <text evidence="1">Belongs to the ABC transporter superfamily.</text>
</comment>
<evidence type="ECO:0000256" key="1">
    <source>
        <dbReference type="ARBA" id="ARBA00005417"/>
    </source>
</evidence>
<organism evidence="6 7">
    <name type="scientific">Exiguobacterium aurantiacum</name>
    <dbReference type="NCBI Taxonomy" id="33987"/>
    <lineage>
        <taxon>Bacteria</taxon>
        <taxon>Bacillati</taxon>
        <taxon>Bacillota</taxon>
        <taxon>Bacilli</taxon>
        <taxon>Bacillales</taxon>
        <taxon>Bacillales Family XII. Incertae Sedis</taxon>
        <taxon>Exiguobacterium</taxon>
    </lineage>
</organism>
<dbReference type="EC" id="3.6.3.-" evidence="6"/>
<protein>
    <submittedName>
        <fullName evidence="6">Methionine import ATP-binding protein MetN</fullName>
        <ecNumber evidence="6">3.6.3.-</ecNumber>
    </submittedName>
</protein>
<feature type="domain" description="ABC transporter" evidence="5">
    <location>
        <begin position="2"/>
        <end position="230"/>
    </location>
</feature>
<evidence type="ECO:0000313" key="6">
    <source>
        <dbReference type="EMBL" id="STO08843.1"/>
    </source>
</evidence>
<proteinExistence type="inferred from homology"/>
<dbReference type="InterPro" id="IPR003593">
    <property type="entry name" value="AAA+_ATPase"/>
</dbReference>
<name>A0A377FX22_9BACL</name>
<dbReference type="PANTHER" id="PTHR43335:SF4">
    <property type="entry name" value="ABC TRANSPORTER, ATP-BINDING PROTEIN"/>
    <property type="match status" value="1"/>
</dbReference>
<dbReference type="GO" id="GO:0016887">
    <property type="term" value="F:ATP hydrolysis activity"/>
    <property type="evidence" value="ECO:0007669"/>
    <property type="project" value="InterPro"/>
</dbReference>
<evidence type="ECO:0000259" key="5">
    <source>
        <dbReference type="PROSITE" id="PS50893"/>
    </source>
</evidence>
<dbReference type="STRING" id="1397694.GCA_000702585_02709"/>
<evidence type="ECO:0000256" key="4">
    <source>
        <dbReference type="ARBA" id="ARBA00022840"/>
    </source>
</evidence>
<dbReference type="InterPro" id="IPR003439">
    <property type="entry name" value="ABC_transporter-like_ATP-bd"/>
</dbReference>